<proteinExistence type="predicted"/>
<dbReference type="Proteomes" id="UP000003860">
    <property type="component" value="Unassembled WGS sequence"/>
</dbReference>
<keyword evidence="2" id="KW-1185">Reference proteome</keyword>
<sequence>MRSLPLIFNSELNCISSPIISLMASKKLEYRLAFAYIWGFTFSDENPSFPGALGPRIEEGFNNIFDCLADFYNVEINRHYEITTEEIYELIKEETSKGMPVIIFTDMYNCVWTNVFKKVHINHSCTIVDLDEKGNLFCVDSAPPCNGAIMKIEDFYESCKGCITINLDKYINTDVDWRAILHNGVSRANKNNTFSSLSKFVNSFNNYFDVEAEIKTAHGHEARASYIIWRLLRISGGRALFSLFLEHLGERYNNTELLNISKEFKNISNKWKINQALVLRYMNNPQDKDILNRLSNNFSFILESEVKMAEVLSQI</sequence>
<dbReference type="RefSeq" id="WP_004619363.1">
    <property type="nucleotide sequence ID" value="NZ_ACXX02000007.1"/>
</dbReference>
<organism evidence="1 2">
    <name type="scientific">Ruminiclostridium papyrosolvens DSM 2782</name>
    <dbReference type="NCBI Taxonomy" id="588581"/>
    <lineage>
        <taxon>Bacteria</taxon>
        <taxon>Bacillati</taxon>
        <taxon>Bacillota</taxon>
        <taxon>Clostridia</taxon>
        <taxon>Eubacteriales</taxon>
        <taxon>Oscillospiraceae</taxon>
        <taxon>Ruminiclostridium</taxon>
    </lineage>
</organism>
<dbReference type="STRING" id="588581.Cpap_1692"/>
<protein>
    <recommendedName>
        <fullName evidence="3">Butirosin biosynthesis protein H N-terminal domain-containing protein</fullName>
    </recommendedName>
</protein>
<reference evidence="1" key="2">
    <citation type="submission" date="2011-01" db="EMBL/GenBank/DDBJ databases">
        <title>The Non-contiguous Finished genome of Clostridium papyrosolvens.</title>
        <authorList>
            <person name="Lucas S."/>
            <person name="Copeland A."/>
            <person name="Lapidus A."/>
            <person name="Cheng J.-F."/>
            <person name="Goodwin L."/>
            <person name="Pitluck S."/>
            <person name="Misra M."/>
            <person name="Chertkov O."/>
            <person name="Detter J.C."/>
            <person name="Han C."/>
            <person name="Tapia R."/>
            <person name="Land M."/>
            <person name="Hauser L."/>
            <person name="Kyrpides N."/>
            <person name="Ivanova N."/>
            <person name="Pagani I."/>
            <person name="Mouttaki H."/>
            <person name="He Z."/>
            <person name="Zhou J."/>
            <person name="Hemme C.L."/>
            <person name="Woyke T."/>
        </authorList>
    </citation>
    <scope>NUCLEOTIDE SEQUENCE [LARGE SCALE GENOMIC DNA]</scope>
    <source>
        <strain evidence="1">DSM 2782</strain>
    </source>
</reference>
<name>F1TD64_9FIRM</name>
<dbReference type="OrthoDB" id="1737650at2"/>
<reference evidence="1" key="1">
    <citation type="submission" date="2009-07" db="EMBL/GenBank/DDBJ databases">
        <authorList>
            <consortium name="US DOE Joint Genome Institute (JGI-PGF)"/>
            <person name="Lucas S."/>
            <person name="Copeland A."/>
            <person name="Lapidus A."/>
            <person name="Glavina del Rio T."/>
            <person name="Tice H."/>
            <person name="Bruce D."/>
            <person name="Goodwin L."/>
            <person name="Pitluck S."/>
            <person name="Larimer F."/>
            <person name="Land M.L."/>
            <person name="Mouttaki H."/>
            <person name="He Z."/>
            <person name="Zhou J."/>
            <person name="Hemme C.L."/>
        </authorList>
    </citation>
    <scope>NUCLEOTIDE SEQUENCE</scope>
    <source>
        <strain evidence="1">DSM 2782</strain>
    </source>
</reference>
<dbReference type="AlphaFoldDB" id="F1TD64"/>
<evidence type="ECO:0008006" key="3">
    <source>
        <dbReference type="Google" id="ProtNLM"/>
    </source>
</evidence>
<gene>
    <name evidence="1" type="ORF">Cpap_1692</name>
</gene>
<evidence type="ECO:0000313" key="1">
    <source>
        <dbReference type="EMBL" id="EGD47502.1"/>
    </source>
</evidence>
<comment type="caution">
    <text evidence="1">The sequence shown here is derived from an EMBL/GenBank/DDBJ whole genome shotgun (WGS) entry which is preliminary data.</text>
</comment>
<evidence type="ECO:0000313" key="2">
    <source>
        <dbReference type="Proteomes" id="UP000003860"/>
    </source>
</evidence>
<accession>F1TD64</accession>
<dbReference type="eggNOG" id="ENOG5032UCZ">
    <property type="taxonomic scope" value="Bacteria"/>
</dbReference>
<dbReference type="EMBL" id="ACXX02000007">
    <property type="protein sequence ID" value="EGD47502.1"/>
    <property type="molecule type" value="Genomic_DNA"/>
</dbReference>